<dbReference type="PANTHER" id="PTHR30055">
    <property type="entry name" value="HTH-TYPE TRANSCRIPTIONAL REGULATOR RUTR"/>
    <property type="match status" value="1"/>
</dbReference>
<feature type="domain" description="HTH tetR-type" evidence="3">
    <location>
        <begin position="3"/>
        <end position="63"/>
    </location>
</feature>
<evidence type="ECO:0000259" key="3">
    <source>
        <dbReference type="PROSITE" id="PS50977"/>
    </source>
</evidence>
<dbReference type="EMBL" id="JAUOPU010000010">
    <property type="protein sequence ID" value="MDO6543218.1"/>
    <property type="molecule type" value="Genomic_DNA"/>
</dbReference>
<proteinExistence type="predicted"/>
<dbReference type="RefSeq" id="WP_062688211.1">
    <property type="nucleotide sequence ID" value="NZ_CANMLA010000007.1"/>
</dbReference>
<dbReference type="InterPro" id="IPR009057">
    <property type="entry name" value="Homeodomain-like_sf"/>
</dbReference>
<organism evidence="4 5">
    <name type="scientific">Photobacterium sanguinicancri</name>
    <dbReference type="NCBI Taxonomy" id="875932"/>
    <lineage>
        <taxon>Bacteria</taxon>
        <taxon>Pseudomonadati</taxon>
        <taxon>Pseudomonadota</taxon>
        <taxon>Gammaproteobacteria</taxon>
        <taxon>Vibrionales</taxon>
        <taxon>Vibrionaceae</taxon>
        <taxon>Photobacterium</taxon>
    </lineage>
</organism>
<dbReference type="PANTHER" id="PTHR30055:SF222">
    <property type="entry name" value="REGULATORY PROTEIN"/>
    <property type="match status" value="1"/>
</dbReference>
<dbReference type="PROSITE" id="PS50977">
    <property type="entry name" value="HTH_TETR_2"/>
    <property type="match status" value="1"/>
</dbReference>
<name>A0AAW7Y3Q9_9GAMM</name>
<keyword evidence="1 2" id="KW-0238">DNA-binding</keyword>
<sequence>MASHKKQQLLDTALSLFVEHGIQGTATAKIAQQAGVANGTLFHHFATKKELVDNLYLLTKTELSAAMTPADPLLSLKAQVEHYWQTALEWALHHPTHLQFLRQMASDPHSSVQQQHEMMASTMGFLMALLEEGIISGELFPRPRPLLFNFCHTQYLATASLLIDCPEYATDPEFQQHAFDLFWQAIANPSNTSA</sequence>
<gene>
    <name evidence="4" type="ORF">Q4568_11780</name>
</gene>
<feature type="DNA-binding region" description="H-T-H motif" evidence="2">
    <location>
        <begin position="26"/>
        <end position="45"/>
    </location>
</feature>
<dbReference type="SUPFAM" id="SSF48498">
    <property type="entry name" value="Tetracyclin repressor-like, C-terminal domain"/>
    <property type="match status" value="1"/>
</dbReference>
<comment type="caution">
    <text evidence="4">The sequence shown here is derived from an EMBL/GenBank/DDBJ whole genome shotgun (WGS) entry which is preliminary data.</text>
</comment>
<dbReference type="Proteomes" id="UP001170624">
    <property type="component" value="Unassembled WGS sequence"/>
</dbReference>
<protein>
    <submittedName>
        <fullName evidence="4">TetR/AcrR family transcriptional regulator</fullName>
    </submittedName>
</protein>
<evidence type="ECO:0000313" key="4">
    <source>
        <dbReference type="EMBL" id="MDO6543218.1"/>
    </source>
</evidence>
<dbReference type="GO" id="GO:0003677">
    <property type="term" value="F:DNA binding"/>
    <property type="evidence" value="ECO:0007669"/>
    <property type="project" value="UniProtKB-UniRule"/>
</dbReference>
<dbReference type="InterPro" id="IPR050109">
    <property type="entry name" value="HTH-type_TetR-like_transc_reg"/>
</dbReference>
<dbReference type="InterPro" id="IPR001647">
    <property type="entry name" value="HTH_TetR"/>
</dbReference>
<evidence type="ECO:0000256" key="2">
    <source>
        <dbReference type="PROSITE-ProRule" id="PRU00335"/>
    </source>
</evidence>
<evidence type="ECO:0000313" key="5">
    <source>
        <dbReference type="Proteomes" id="UP001170624"/>
    </source>
</evidence>
<evidence type="ECO:0000256" key="1">
    <source>
        <dbReference type="ARBA" id="ARBA00023125"/>
    </source>
</evidence>
<dbReference type="Gene3D" id="1.10.357.10">
    <property type="entry name" value="Tetracycline Repressor, domain 2"/>
    <property type="match status" value="1"/>
</dbReference>
<reference evidence="4" key="1">
    <citation type="submission" date="2023-07" db="EMBL/GenBank/DDBJ databases">
        <title>Genome content predicts the carbon catabolic preferences of heterotrophic bacteria.</title>
        <authorList>
            <person name="Gralka M."/>
        </authorList>
    </citation>
    <scope>NUCLEOTIDE SEQUENCE</scope>
    <source>
        <strain evidence="4">G2M05</strain>
    </source>
</reference>
<dbReference type="SUPFAM" id="SSF46689">
    <property type="entry name" value="Homeodomain-like"/>
    <property type="match status" value="1"/>
</dbReference>
<dbReference type="PRINTS" id="PR00455">
    <property type="entry name" value="HTHTETR"/>
</dbReference>
<dbReference type="AlphaFoldDB" id="A0AAW7Y3Q9"/>
<dbReference type="Pfam" id="PF00440">
    <property type="entry name" value="TetR_N"/>
    <property type="match status" value="1"/>
</dbReference>
<dbReference type="InterPro" id="IPR036271">
    <property type="entry name" value="Tet_transcr_reg_TetR-rel_C_sf"/>
</dbReference>
<accession>A0AAW7Y3Q9</accession>